<organism evidence="3 4">
    <name type="scientific">Spirosoma flavum</name>
    <dbReference type="NCBI Taxonomy" id="2048557"/>
    <lineage>
        <taxon>Bacteria</taxon>
        <taxon>Pseudomonadati</taxon>
        <taxon>Bacteroidota</taxon>
        <taxon>Cytophagia</taxon>
        <taxon>Cytophagales</taxon>
        <taxon>Cytophagaceae</taxon>
        <taxon>Spirosoma</taxon>
    </lineage>
</organism>
<evidence type="ECO:0000256" key="1">
    <source>
        <dbReference type="ARBA" id="ARBA00022801"/>
    </source>
</evidence>
<evidence type="ECO:0000259" key="2">
    <source>
        <dbReference type="SMART" id="SM00939"/>
    </source>
</evidence>
<dbReference type="SUPFAM" id="SSF49785">
    <property type="entry name" value="Galactose-binding domain-like"/>
    <property type="match status" value="1"/>
</dbReference>
<feature type="domain" description="Xaa-Pro dipeptidyl-peptidase C-terminal" evidence="2">
    <location>
        <begin position="328"/>
        <end position="567"/>
    </location>
</feature>
<dbReference type="Gene3D" id="3.40.50.1820">
    <property type="entry name" value="alpha/beta hydrolase"/>
    <property type="match status" value="1"/>
</dbReference>
<dbReference type="Proteomes" id="UP001597512">
    <property type="component" value="Unassembled WGS sequence"/>
</dbReference>
<evidence type="ECO:0000313" key="3">
    <source>
        <dbReference type="EMBL" id="MFD2937408.1"/>
    </source>
</evidence>
<dbReference type="PANTHER" id="PTHR43056:SF10">
    <property type="entry name" value="COCE_NOND FAMILY, PUTATIVE (AFU_ORTHOLOGUE AFUA_7G00600)-RELATED"/>
    <property type="match status" value="1"/>
</dbReference>
<proteinExistence type="predicted"/>
<dbReference type="EMBL" id="JBHUOM010000027">
    <property type="protein sequence ID" value="MFD2937408.1"/>
    <property type="molecule type" value="Genomic_DNA"/>
</dbReference>
<dbReference type="Pfam" id="PF08530">
    <property type="entry name" value="PepX_C"/>
    <property type="match status" value="1"/>
</dbReference>
<dbReference type="SMART" id="SM00939">
    <property type="entry name" value="PepX_C"/>
    <property type="match status" value="1"/>
</dbReference>
<dbReference type="Pfam" id="PF02129">
    <property type="entry name" value="Peptidase_S15"/>
    <property type="match status" value="1"/>
</dbReference>
<comment type="caution">
    <text evidence="3">The sequence shown here is derived from an EMBL/GenBank/DDBJ whole genome shotgun (WGS) entry which is preliminary data.</text>
</comment>
<dbReference type="RefSeq" id="WP_381507414.1">
    <property type="nucleotide sequence ID" value="NZ_JBHUOM010000027.1"/>
</dbReference>
<gene>
    <name evidence="3" type="ORF">ACFS25_26785</name>
</gene>
<dbReference type="GO" id="GO:0016787">
    <property type="term" value="F:hydrolase activity"/>
    <property type="evidence" value="ECO:0007669"/>
    <property type="project" value="UniProtKB-KW"/>
</dbReference>
<dbReference type="InterPro" id="IPR013736">
    <property type="entry name" value="Xaa-Pro_dipept_C"/>
</dbReference>
<dbReference type="InterPro" id="IPR050585">
    <property type="entry name" value="Xaa-Pro_dipeptidyl-ppase/CocE"/>
</dbReference>
<sequence length="579" mass="64418">MSLSSDPPSLRETLRKSGAQALRTVARSLRFIGNAIRPGIEVVPATADIHIVWDAPVTVRDGTVLRVNIFRPPGDGPFPVILSAHPYGKDKIPAKTRSERGAPVQARLLPQPRPIRISQYTSWEAPDPAVWVKEGYAVINADLRGGGTSEGMGDLFSDGEAEDYYDLIEWAGTQPWSSGKVGLDGVSYLAISQYKVAALYPPHLAAICPWEGLSDLYRDFARPGGVREEGFSQLWSWLTGKEARVRTSLYQAILDHPHRDDWYKARTPRLEDIQVPILVCGSFSDHLLHTRGSFEVFRRAGSAQKWLYTHRDGKWCAYYSEEATRTRIRFFDHVLKGTANGWATQPAVRLALTETGANPVAVLPELAWPPPDLQWRKLWLDAASGTLQGEQEPAVAATASFQTPQGRVGFVWTVPEDMDMIGEMALYLHVDVEGADDVSLFAGLRKFRAGAEVVFEGSYGFSGDMVSKGWQRVAQRELDPVLSSPAQPVHRHERDEPLRPGEVVPVVMAMRPHATRLRQGNQLQLDIQGHWFYPRSVFRGQFPAAYQPSNKALCTLHTGGLYSAYLLVGTRPVKEGFMR</sequence>
<dbReference type="Gene3D" id="2.60.120.260">
    <property type="entry name" value="Galactose-binding domain-like"/>
    <property type="match status" value="1"/>
</dbReference>
<keyword evidence="1 3" id="KW-0378">Hydrolase</keyword>
<dbReference type="NCBIfam" id="TIGR00976">
    <property type="entry name" value="CocE_NonD"/>
    <property type="match status" value="2"/>
</dbReference>
<reference evidence="4" key="1">
    <citation type="journal article" date="2019" name="Int. J. Syst. Evol. Microbiol.">
        <title>The Global Catalogue of Microorganisms (GCM) 10K type strain sequencing project: providing services to taxonomists for standard genome sequencing and annotation.</title>
        <authorList>
            <consortium name="The Broad Institute Genomics Platform"/>
            <consortium name="The Broad Institute Genome Sequencing Center for Infectious Disease"/>
            <person name="Wu L."/>
            <person name="Ma J."/>
        </authorList>
    </citation>
    <scope>NUCLEOTIDE SEQUENCE [LARGE SCALE GENOMIC DNA]</scope>
    <source>
        <strain evidence="4">KCTC 52490</strain>
    </source>
</reference>
<evidence type="ECO:0000313" key="4">
    <source>
        <dbReference type="Proteomes" id="UP001597512"/>
    </source>
</evidence>
<dbReference type="InterPro" id="IPR005674">
    <property type="entry name" value="CocE/Ser_esterase"/>
</dbReference>
<protein>
    <submittedName>
        <fullName evidence="3">CocE/NonD family hydrolase</fullName>
    </submittedName>
</protein>
<dbReference type="PANTHER" id="PTHR43056">
    <property type="entry name" value="PEPTIDASE S9 PROLYL OLIGOPEPTIDASE"/>
    <property type="match status" value="1"/>
</dbReference>
<dbReference type="InterPro" id="IPR000383">
    <property type="entry name" value="Xaa-Pro-like_dom"/>
</dbReference>
<dbReference type="InterPro" id="IPR008979">
    <property type="entry name" value="Galactose-bd-like_sf"/>
</dbReference>
<keyword evidence="4" id="KW-1185">Reference proteome</keyword>
<name>A0ABW6ASW2_9BACT</name>
<accession>A0ABW6ASW2</accession>
<dbReference type="SUPFAM" id="SSF53474">
    <property type="entry name" value="alpha/beta-Hydrolases"/>
    <property type="match status" value="1"/>
</dbReference>
<dbReference type="InterPro" id="IPR029058">
    <property type="entry name" value="AB_hydrolase_fold"/>
</dbReference>
<dbReference type="Gene3D" id="1.10.3020.20">
    <property type="match status" value="1"/>
</dbReference>